<protein>
    <submittedName>
        <fullName evidence="5">GntR family transcriptional regulator</fullName>
    </submittedName>
</protein>
<dbReference type="PROSITE" id="PS50949">
    <property type="entry name" value="HTH_GNTR"/>
    <property type="match status" value="1"/>
</dbReference>
<gene>
    <name evidence="5" type="ORF">CLV70_10489</name>
</gene>
<name>A0A2T0SAT4_9ACTN</name>
<dbReference type="PANTHER" id="PTHR38445:SF7">
    <property type="entry name" value="GNTR-FAMILY TRANSCRIPTIONAL REGULATOR"/>
    <property type="match status" value="1"/>
</dbReference>
<dbReference type="CDD" id="cd07377">
    <property type="entry name" value="WHTH_GntR"/>
    <property type="match status" value="1"/>
</dbReference>
<dbReference type="EMBL" id="PVZG01000004">
    <property type="protein sequence ID" value="PRY30537.1"/>
    <property type="molecule type" value="Genomic_DNA"/>
</dbReference>
<dbReference type="PANTHER" id="PTHR38445">
    <property type="entry name" value="HTH-TYPE TRANSCRIPTIONAL REPRESSOR YTRA"/>
    <property type="match status" value="1"/>
</dbReference>
<reference evidence="5 6" key="1">
    <citation type="submission" date="2018-03" db="EMBL/GenBank/DDBJ databases">
        <title>Genomic Encyclopedia of Archaeal and Bacterial Type Strains, Phase II (KMG-II): from individual species to whole genera.</title>
        <authorList>
            <person name="Goeker M."/>
        </authorList>
    </citation>
    <scope>NUCLEOTIDE SEQUENCE [LARGE SCALE GENOMIC DNA]</scope>
    <source>
        <strain evidence="5 6">DSM 45348</strain>
    </source>
</reference>
<dbReference type="Proteomes" id="UP000239209">
    <property type="component" value="Unassembled WGS sequence"/>
</dbReference>
<evidence type="ECO:0000256" key="2">
    <source>
        <dbReference type="ARBA" id="ARBA00023125"/>
    </source>
</evidence>
<evidence type="ECO:0000313" key="5">
    <source>
        <dbReference type="EMBL" id="PRY30537.1"/>
    </source>
</evidence>
<dbReference type="InterPro" id="IPR000524">
    <property type="entry name" value="Tscrpt_reg_HTH_GntR"/>
</dbReference>
<evidence type="ECO:0000256" key="1">
    <source>
        <dbReference type="ARBA" id="ARBA00023015"/>
    </source>
</evidence>
<dbReference type="InterPro" id="IPR036388">
    <property type="entry name" value="WH-like_DNA-bd_sf"/>
</dbReference>
<keyword evidence="6" id="KW-1185">Reference proteome</keyword>
<organism evidence="5 6">
    <name type="scientific">Pseudosporangium ferrugineum</name>
    <dbReference type="NCBI Taxonomy" id="439699"/>
    <lineage>
        <taxon>Bacteria</taxon>
        <taxon>Bacillati</taxon>
        <taxon>Actinomycetota</taxon>
        <taxon>Actinomycetes</taxon>
        <taxon>Micromonosporales</taxon>
        <taxon>Micromonosporaceae</taxon>
        <taxon>Pseudosporangium</taxon>
    </lineage>
</organism>
<dbReference type="GO" id="GO:0003700">
    <property type="term" value="F:DNA-binding transcription factor activity"/>
    <property type="evidence" value="ECO:0007669"/>
    <property type="project" value="InterPro"/>
</dbReference>
<comment type="caution">
    <text evidence="5">The sequence shown here is derived from an EMBL/GenBank/DDBJ whole genome shotgun (WGS) entry which is preliminary data.</text>
</comment>
<keyword evidence="3" id="KW-0804">Transcription</keyword>
<accession>A0A2T0SAT4</accession>
<dbReference type="Gene3D" id="1.10.10.10">
    <property type="entry name" value="Winged helix-like DNA-binding domain superfamily/Winged helix DNA-binding domain"/>
    <property type="match status" value="1"/>
</dbReference>
<feature type="domain" description="HTH gntR-type" evidence="4">
    <location>
        <begin position="11"/>
        <end position="79"/>
    </location>
</feature>
<dbReference type="SUPFAM" id="SSF46785">
    <property type="entry name" value="Winged helix' DNA-binding domain"/>
    <property type="match status" value="1"/>
</dbReference>
<keyword evidence="2" id="KW-0238">DNA-binding</keyword>
<sequence length="133" mass="14356">MIFRIDRRTGTAVYVQLVQQVRQAIRMGRLTPGDQLPTAREVSEDAGINPNTVLKAYRELEVAGLVEARQGSGTFVREHLAPLPDNLGRLRRELAAWAARARAAGLDVTDMQALVAEVAAGTVPGAGEARRAV</sequence>
<dbReference type="Pfam" id="PF00392">
    <property type="entry name" value="GntR"/>
    <property type="match status" value="1"/>
</dbReference>
<dbReference type="AlphaFoldDB" id="A0A2T0SAT4"/>
<proteinExistence type="predicted"/>
<dbReference type="InterPro" id="IPR036390">
    <property type="entry name" value="WH_DNA-bd_sf"/>
</dbReference>
<dbReference type="SMART" id="SM00345">
    <property type="entry name" value="HTH_GNTR"/>
    <property type="match status" value="1"/>
</dbReference>
<dbReference type="GO" id="GO:0003677">
    <property type="term" value="F:DNA binding"/>
    <property type="evidence" value="ECO:0007669"/>
    <property type="project" value="UniProtKB-KW"/>
</dbReference>
<evidence type="ECO:0000256" key="3">
    <source>
        <dbReference type="ARBA" id="ARBA00023163"/>
    </source>
</evidence>
<evidence type="ECO:0000313" key="6">
    <source>
        <dbReference type="Proteomes" id="UP000239209"/>
    </source>
</evidence>
<evidence type="ECO:0000259" key="4">
    <source>
        <dbReference type="PROSITE" id="PS50949"/>
    </source>
</evidence>
<keyword evidence="1" id="KW-0805">Transcription regulation</keyword>